<accession>A0AAD5YNJ6</accession>
<dbReference type="Proteomes" id="UP001213000">
    <property type="component" value="Unassembled WGS sequence"/>
</dbReference>
<reference evidence="1" key="1">
    <citation type="submission" date="2022-07" db="EMBL/GenBank/DDBJ databases">
        <title>Genome Sequence of Leucocoprinus birnbaumii.</title>
        <authorList>
            <person name="Buettner E."/>
        </authorList>
    </citation>
    <scope>NUCLEOTIDE SEQUENCE</scope>
    <source>
        <strain evidence="1">VT141</strain>
    </source>
</reference>
<proteinExistence type="predicted"/>
<keyword evidence="2" id="KW-1185">Reference proteome</keyword>
<evidence type="ECO:0000313" key="2">
    <source>
        <dbReference type="Proteomes" id="UP001213000"/>
    </source>
</evidence>
<gene>
    <name evidence="1" type="ORF">NP233_g11877</name>
</gene>
<name>A0AAD5YNJ6_9AGAR</name>
<dbReference type="EMBL" id="JANIEX010001535">
    <property type="protein sequence ID" value="KAJ3556885.1"/>
    <property type="molecule type" value="Genomic_DNA"/>
</dbReference>
<comment type="caution">
    <text evidence="1">The sequence shown here is derived from an EMBL/GenBank/DDBJ whole genome shotgun (WGS) entry which is preliminary data.</text>
</comment>
<evidence type="ECO:0000313" key="1">
    <source>
        <dbReference type="EMBL" id="KAJ3556885.1"/>
    </source>
</evidence>
<protein>
    <submittedName>
        <fullName evidence="1">Uncharacterized protein</fullName>
    </submittedName>
</protein>
<sequence>MSLPYKPKGIHGLPPPRSKVTSEEMRFASLAGRHHGTAPAPFVPTPAMMPLPPFQFTPAPLHAPPAPWLSGSNAASGGLIVSDGSVVPILPSSSPYVRREFSVQTYCEVKRHVNHMLKNPCEKTFKYKLDSALDKGRSFLVRTRWKVRRYYRQAVVRVRQCRDGGSTQYTHVREFCSLAAIEWPTPTKTKDSPDFYVE</sequence>
<dbReference type="AlphaFoldDB" id="A0AAD5YNJ6"/>
<organism evidence="1 2">
    <name type="scientific">Leucocoprinus birnbaumii</name>
    <dbReference type="NCBI Taxonomy" id="56174"/>
    <lineage>
        <taxon>Eukaryota</taxon>
        <taxon>Fungi</taxon>
        <taxon>Dikarya</taxon>
        <taxon>Basidiomycota</taxon>
        <taxon>Agaricomycotina</taxon>
        <taxon>Agaricomycetes</taxon>
        <taxon>Agaricomycetidae</taxon>
        <taxon>Agaricales</taxon>
        <taxon>Agaricineae</taxon>
        <taxon>Agaricaceae</taxon>
        <taxon>Leucocoprinus</taxon>
    </lineage>
</organism>